<evidence type="ECO:0000256" key="2">
    <source>
        <dbReference type="ARBA" id="ARBA00022801"/>
    </source>
</evidence>
<keyword evidence="2 6" id="KW-0378">Hydrolase</keyword>
<evidence type="ECO:0000256" key="5">
    <source>
        <dbReference type="RuleBase" id="RU003690"/>
    </source>
</evidence>
<dbReference type="InterPro" id="IPR017853">
    <property type="entry name" value="GH"/>
</dbReference>
<dbReference type="OrthoDB" id="84443at2157"/>
<reference evidence="7 8" key="1">
    <citation type="submission" date="2016-03" db="EMBL/GenBank/DDBJ databases">
        <title>Complete genome sequence of Thermococcus celer.</title>
        <authorList>
            <person name="Oger P.M."/>
        </authorList>
    </citation>
    <scope>NUCLEOTIDE SEQUENCE [LARGE SCALE GENOMIC DNA]</scope>
    <source>
        <strain evidence="7 8">Vu 13</strain>
    </source>
</reference>
<evidence type="ECO:0000256" key="4">
    <source>
        <dbReference type="PROSITE-ProRule" id="PRU10055"/>
    </source>
</evidence>
<sequence>MKEFFWGVSQSAFQFEMGDIFHRNIDTRSDWWTWVRDPINLKTGLVSGDLPEEGINNYELYPLDHSLAKGLGLNAYSLSVEWSRIFPCPTYGVEVEYETDGNGLIKAIKITKDHLEELDRIANRKEVEHYREVLLNLKKLGFKVFLTLIHYSLPVWLHDPVESRERNLENENNGWVNQRAVLELAKFAAYMAYRFGDLIDMWATFNEPAVMVELGYLAPYSGFPPGVSNPAGAKKAIINIVNAHARAYDAIKQFSGKDARVGIIMNNIHTTYPKDPDDPRDVKAAEMSNFFNSGFVLEAITKGNLNAEFDMETMTKVPHLKGLDWIGMTYYSRDVVTHSEVRFKEIPITAFKGVPGYGYSCLPNTLSADGRYVSELGWEVFPEGLYNSLEAASAHGLPIYIMENGVADSKDILRPYFIAAHVAQVERAIESGIDVRGYFHWSLLDNYEWGMGFGMRFGLYKVDLITKERIPRKESVNLYREIVKNNGLTRRIRENYLGGGKP</sequence>
<dbReference type="PANTHER" id="PTHR10353">
    <property type="entry name" value="GLYCOSYL HYDROLASE"/>
    <property type="match status" value="1"/>
</dbReference>
<dbReference type="Gene3D" id="3.20.20.80">
    <property type="entry name" value="Glycosidases"/>
    <property type="match status" value="1"/>
</dbReference>
<dbReference type="InterPro" id="IPR018120">
    <property type="entry name" value="Glyco_hydro_1_AS"/>
</dbReference>
<dbReference type="GO" id="GO:0005975">
    <property type="term" value="P:carbohydrate metabolic process"/>
    <property type="evidence" value="ECO:0007669"/>
    <property type="project" value="InterPro"/>
</dbReference>
<dbReference type="PRINTS" id="PR00131">
    <property type="entry name" value="GLHYDRLASE1"/>
</dbReference>
<evidence type="ECO:0000313" key="8">
    <source>
        <dbReference type="Proteomes" id="UP000197156"/>
    </source>
</evidence>
<dbReference type="Proteomes" id="UP000197156">
    <property type="component" value="Chromosome"/>
</dbReference>
<dbReference type="PANTHER" id="PTHR10353:SF209">
    <property type="entry name" value="GALACTOLIPID GALACTOSYLTRANSFERASE SFR2, CHLOROPLASTIC"/>
    <property type="match status" value="1"/>
</dbReference>
<feature type="active site" description="Nucleophile" evidence="4">
    <location>
        <position position="403"/>
    </location>
</feature>
<accession>A0A218P172</accession>
<dbReference type="InterPro" id="IPR053427">
    <property type="entry name" value="Beta-galactosidase"/>
</dbReference>
<evidence type="ECO:0000256" key="6">
    <source>
        <dbReference type="RuleBase" id="RU004468"/>
    </source>
</evidence>
<evidence type="ECO:0000256" key="3">
    <source>
        <dbReference type="ARBA" id="ARBA00023295"/>
    </source>
</evidence>
<name>A0A218P172_THECE</name>
<dbReference type="InterPro" id="IPR033132">
    <property type="entry name" value="GH_1_N_CS"/>
</dbReference>
<evidence type="ECO:0000256" key="1">
    <source>
        <dbReference type="ARBA" id="ARBA00010838"/>
    </source>
</evidence>
<dbReference type="SUPFAM" id="SSF51445">
    <property type="entry name" value="(Trans)glycosidases"/>
    <property type="match status" value="1"/>
</dbReference>
<organism evidence="7 8">
    <name type="scientific">Thermococcus celer Vu 13 = JCM 8558</name>
    <dbReference type="NCBI Taxonomy" id="1293037"/>
    <lineage>
        <taxon>Archaea</taxon>
        <taxon>Methanobacteriati</taxon>
        <taxon>Methanobacteriota</taxon>
        <taxon>Thermococci</taxon>
        <taxon>Thermococcales</taxon>
        <taxon>Thermococcaceae</taxon>
        <taxon>Thermococcus</taxon>
    </lineage>
</organism>
<gene>
    <name evidence="7" type="ORF">A3L02_03385</name>
</gene>
<dbReference type="KEGG" id="tce:A3L02_03385"/>
<protein>
    <submittedName>
        <fullName evidence="7">Beta-galactosidase</fullName>
    </submittedName>
</protein>
<dbReference type="RefSeq" id="WP_088862632.1">
    <property type="nucleotide sequence ID" value="NZ_CP014854.1"/>
</dbReference>
<dbReference type="InterPro" id="IPR001360">
    <property type="entry name" value="Glyco_hydro_1"/>
</dbReference>
<dbReference type="GO" id="GO:0008422">
    <property type="term" value="F:beta-glucosidase activity"/>
    <property type="evidence" value="ECO:0007669"/>
    <property type="project" value="TreeGrafter"/>
</dbReference>
<evidence type="ECO:0000313" key="7">
    <source>
        <dbReference type="EMBL" id="ASI98671.1"/>
    </source>
</evidence>
<dbReference type="PROSITE" id="PS00653">
    <property type="entry name" value="GLYCOSYL_HYDROL_F1_2"/>
    <property type="match status" value="1"/>
</dbReference>
<proteinExistence type="inferred from homology"/>
<keyword evidence="3 6" id="KW-0326">Glycosidase</keyword>
<comment type="similarity">
    <text evidence="1 5">Belongs to the glycosyl hydrolase 1 family.</text>
</comment>
<dbReference type="GeneID" id="33323768"/>
<dbReference type="AlphaFoldDB" id="A0A218P172"/>
<dbReference type="PROSITE" id="PS00572">
    <property type="entry name" value="GLYCOSYL_HYDROL_F1_1"/>
    <property type="match status" value="1"/>
</dbReference>
<dbReference type="EMBL" id="CP014854">
    <property type="protein sequence ID" value="ASI98671.1"/>
    <property type="molecule type" value="Genomic_DNA"/>
</dbReference>
<dbReference type="Pfam" id="PF00232">
    <property type="entry name" value="Glyco_hydro_1"/>
    <property type="match status" value="2"/>
</dbReference>
<keyword evidence="8" id="KW-1185">Reference proteome</keyword>
<dbReference type="NCBIfam" id="NF041004">
    <property type="entry name" value="Beta_gal_BgaS"/>
    <property type="match status" value="1"/>
</dbReference>